<dbReference type="InterPro" id="IPR029063">
    <property type="entry name" value="SAM-dependent_MTases_sf"/>
</dbReference>
<feature type="domain" description="Methyltransferase type 11" evidence="1">
    <location>
        <begin position="106"/>
        <end position="167"/>
    </location>
</feature>
<dbReference type="Proteomes" id="UP000053199">
    <property type="component" value="Unassembled WGS sequence"/>
</dbReference>
<accession>A0A0V8IW68</accession>
<dbReference type="STRING" id="993070.AS031_02695"/>
<comment type="caution">
    <text evidence="3">The sequence shown here is derived from an EMBL/GenBank/DDBJ whole genome shotgun (WGS) entry which is preliminary data.</text>
</comment>
<dbReference type="InterPro" id="IPR013216">
    <property type="entry name" value="Methyltransf_11"/>
</dbReference>
<evidence type="ECO:0000259" key="1">
    <source>
        <dbReference type="Pfam" id="PF08241"/>
    </source>
</evidence>
<keyword evidence="3" id="KW-0808">Transferase</keyword>
<dbReference type="SUPFAM" id="SSF53335">
    <property type="entry name" value="S-adenosyl-L-methionine-dependent methyltransferases"/>
    <property type="match status" value="1"/>
</dbReference>
<evidence type="ECO:0000313" key="4">
    <source>
        <dbReference type="Proteomes" id="UP000053199"/>
    </source>
</evidence>
<dbReference type="CDD" id="cd02440">
    <property type="entry name" value="AdoMet_MTases"/>
    <property type="match status" value="1"/>
</dbReference>
<dbReference type="Pfam" id="PF08241">
    <property type="entry name" value="Methyltransf_11"/>
    <property type="match status" value="1"/>
</dbReference>
<evidence type="ECO:0000313" key="3">
    <source>
        <dbReference type="EMBL" id="KSU78965.1"/>
    </source>
</evidence>
<reference evidence="3 4" key="1">
    <citation type="journal article" date="2014" name="Arch. Microbiol.">
        <title>Arthrobacter enclensis sp. nov., isolated from sediment sample.</title>
        <authorList>
            <person name="Dastager S.G."/>
            <person name="Liu Q."/>
            <person name="Tang S.K."/>
            <person name="Krishnamurthi S."/>
            <person name="Lee J.C."/>
            <person name="Li W.J."/>
        </authorList>
    </citation>
    <scope>NUCLEOTIDE SEQUENCE [LARGE SCALE GENOMIC DNA]</scope>
    <source>
        <strain evidence="3 4">NIO-1008</strain>
    </source>
</reference>
<protein>
    <submittedName>
        <fullName evidence="3">SAM-dependent methyltransferase</fullName>
    </submittedName>
</protein>
<proteinExistence type="predicted"/>
<dbReference type="GO" id="GO:0032259">
    <property type="term" value="P:methylation"/>
    <property type="evidence" value="ECO:0007669"/>
    <property type="project" value="UniProtKB-KW"/>
</dbReference>
<name>A0A0V8IW68_9MICC</name>
<dbReference type="RefSeq" id="WP_058266571.1">
    <property type="nucleotide sequence ID" value="NZ_FMAZ01000001.1"/>
</dbReference>
<feature type="domain" description="THUMP-like" evidence="2">
    <location>
        <begin position="328"/>
        <end position="411"/>
    </location>
</feature>
<gene>
    <name evidence="3" type="ORF">AS031_02695</name>
</gene>
<dbReference type="GO" id="GO:0008757">
    <property type="term" value="F:S-adenosylmethionine-dependent methyltransferase activity"/>
    <property type="evidence" value="ECO:0007669"/>
    <property type="project" value="InterPro"/>
</dbReference>
<dbReference type="EMBL" id="LNQM01000001">
    <property type="protein sequence ID" value="KSU78965.1"/>
    <property type="molecule type" value="Genomic_DNA"/>
</dbReference>
<organism evidence="3 4">
    <name type="scientific">Pseudarthrobacter enclensis</name>
    <dbReference type="NCBI Taxonomy" id="993070"/>
    <lineage>
        <taxon>Bacteria</taxon>
        <taxon>Bacillati</taxon>
        <taxon>Actinomycetota</taxon>
        <taxon>Actinomycetes</taxon>
        <taxon>Micrococcales</taxon>
        <taxon>Micrococcaceae</taxon>
        <taxon>Pseudarthrobacter</taxon>
    </lineage>
</organism>
<dbReference type="OrthoDB" id="9810570at2"/>
<dbReference type="Pfam" id="PF18096">
    <property type="entry name" value="Thump_like"/>
    <property type="match status" value="1"/>
</dbReference>
<keyword evidence="4" id="KW-1185">Reference proteome</keyword>
<dbReference type="InterPro" id="IPR041497">
    <property type="entry name" value="Thump-like"/>
</dbReference>
<keyword evidence="3" id="KW-0489">Methyltransferase</keyword>
<sequence length="425" mass="44677">MAQAPQDQIAPLLTPEGWELLASLGPYTEDGSFALNSELRKAGHSPELVSAVLTQSRLRTRAEAKFGEFARRMLFTQAGLEQATRLTVAARHAQRFAAAGVRHVADLGCGLGADSLALASLDLGVTAVEVDETTAACATVNLIPFPNATVVHADAADVPLEDVDGVWLDPARRVTSSSGTRRIWDPEAFSPPLSFVESLAASGKAVGVKMGPGMPHESVPQGCEAQWVSVAGDVTEVALWFNAVSRPGVRRAALVLGPEGAAELTSGEDFGQGPEAPVGPAGGYLYEPDGAVIRAGLVADLALSLRGHLLDEHIAYICSPALADTPFARAYRVLQVMPYNVKALKAWVKQEGITVLDIKKRGTAVTPEELRKQLLGGKGQGSKGHGIRKAGRTATLVLTRIGEDRVAIEVEPVTADRPAGVTARG</sequence>
<evidence type="ECO:0000259" key="2">
    <source>
        <dbReference type="Pfam" id="PF18096"/>
    </source>
</evidence>
<dbReference type="Gene3D" id="3.40.50.150">
    <property type="entry name" value="Vaccinia Virus protein VP39"/>
    <property type="match status" value="1"/>
</dbReference>
<dbReference type="AlphaFoldDB" id="A0A0V8IW68"/>